<evidence type="ECO:0000256" key="5">
    <source>
        <dbReference type="HAMAP-Rule" id="MF_00216"/>
    </source>
</evidence>
<evidence type="ECO:0000256" key="1">
    <source>
        <dbReference type="ARBA" id="ARBA00007392"/>
    </source>
</evidence>
<name>A0A147K1H2_HADYE</name>
<comment type="function">
    <text evidence="4 5 7">Seems to be required for maximal rate of protein biosynthesis. Enhances ribosome dissociation into subunits and stabilizes the binding of the initiator Met-tRNA(I) to 40 S ribosomal subunits.</text>
</comment>
<evidence type="ECO:0000256" key="3">
    <source>
        <dbReference type="ARBA" id="ARBA00022917"/>
    </source>
</evidence>
<dbReference type="PANTHER" id="PTHR21668">
    <property type="entry name" value="EIF-1A"/>
    <property type="match status" value="1"/>
</dbReference>
<dbReference type="GO" id="GO:0003723">
    <property type="term" value="F:RNA binding"/>
    <property type="evidence" value="ECO:0007669"/>
    <property type="project" value="InterPro"/>
</dbReference>
<dbReference type="InterPro" id="IPR001253">
    <property type="entry name" value="TIF_eIF-1A"/>
</dbReference>
<dbReference type="AlphaFoldDB" id="A0A147K1H2"/>
<sequence>MPTQTNNEELERIRVPRPGEVLGVVEQMYGFDRLRVRCRDGFTRNCRIPGRIRKRLWVREGDVVIVRPWAVQSKEKGDIIHRYTAAQLDALRRKGLWE</sequence>
<dbReference type="GO" id="GO:0003743">
    <property type="term" value="F:translation initiation factor activity"/>
    <property type="evidence" value="ECO:0007669"/>
    <property type="project" value="UniProtKB-UniRule"/>
</dbReference>
<dbReference type="Gene3D" id="2.40.50.140">
    <property type="entry name" value="Nucleic acid-binding proteins"/>
    <property type="match status" value="1"/>
</dbReference>
<evidence type="ECO:0000256" key="6">
    <source>
        <dbReference type="RuleBase" id="RU004364"/>
    </source>
</evidence>
<comment type="similarity">
    <text evidence="1 5 6">Belongs to the eIF-1A family.</text>
</comment>
<gene>
    <name evidence="5" type="primary">eif1a</name>
    <name evidence="9" type="ORF">APZ16_02100</name>
</gene>
<dbReference type="InterPro" id="IPR012340">
    <property type="entry name" value="NA-bd_OB-fold"/>
</dbReference>
<dbReference type="InterPro" id="IPR018104">
    <property type="entry name" value="TIF_eIF-1A_CS"/>
</dbReference>
<dbReference type="NCBIfam" id="NF003084">
    <property type="entry name" value="PRK04012.1-3"/>
    <property type="match status" value="1"/>
</dbReference>
<organism evidence="9 10">
    <name type="scientific">Hadarchaeum yellowstonense</name>
    <dbReference type="NCBI Taxonomy" id="1776334"/>
    <lineage>
        <taxon>Archaea</taxon>
        <taxon>Methanobacteriati</taxon>
        <taxon>Candidatus Hadarchaeota</taxon>
        <taxon>Candidatus Hadarchaeia</taxon>
        <taxon>Candidatus Hadarchaeales</taxon>
        <taxon>Candidatus Hadarchaeaceae</taxon>
        <taxon>Candidatus Hadarchaeum</taxon>
    </lineage>
</organism>
<dbReference type="PROSITE" id="PS01262">
    <property type="entry name" value="IF1A"/>
    <property type="match status" value="1"/>
</dbReference>
<dbReference type="SMART" id="SM00652">
    <property type="entry name" value="eIF1a"/>
    <property type="match status" value="1"/>
</dbReference>
<dbReference type="NCBIfam" id="NF003085">
    <property type="entry name" value="PRK04012.1-5"/>
    <property type="match status" value="1"/>
</dbReference>
<dbReference type="PROSITE" id="PS50832">
    <property type="entry name" value="S1_IF1_TYPE"/>
    <property type="match status" value="1"/>
</dbReference>
<dbReference type="HAMAP" id="MF_00216">
    <property type="entry name" value="aIF_1A"/>
    <property type="match status" value="1"/>
</dbReference>
<dbReference type="Pfam" id="PF01176">
    <property type="entry name" value="eIF-1a"/>
    <property type="match status" value="1"/>
</dbReference>
<evidence type="ECO:0000259" key="8">
    <source>
        <dbReference type="PROSITE" id="PS50832"/>
    </source>
</evidence>
<reference evidence="9 10" key="1">
    <citation type="journal article" date="2016" name="Nat. Microbiol.">
        <title>Genomic inference of the metabolism of cosmopolitan subsurface Archaea, Hadesarchaea.</title>
        <authorList>
            <person name="Baker B.J."/>
            <person name="Saw J.H."/>
            <person name="Lind A.E."/>
            <person name="Lazar C.S."/>
            <person name="Hinrichs K.-U."/>
            <person name="Teske A.P."/>
            <person name="Ettema T.J."/>
        </authorList>
    </citation>
    <scope>NUCLEOTIDE SEQUENCE [LARGE SCALE GENOMIC DNA]</scope>
</reference>
<dbReference type="NCBIfam" id="TIGR00523">
    <property type="entry name" value="eIF-1A"/>
    <property type="match status" value="1"/>
</dbReference>
<evidence type="ECO:0000256" key="7">
    <source>
        <dbReference type="RuleBase" id="RU004365"/>
    </source>
</evidence>
<dbReference type="SUPFAM" id="SSF50249">
    <property type="entry name" value="Nucleic acid-binding proteins"/>
    <property type="match status" value="1"/>
</dbReference>
<evidence type="ECO:0000256" key="4">
    <source>
        <dbReference type="ARBA" id="ARBA00025502"/>
    </source>
</evidence>
<protein>
    <recommendedName>
        <fullName evidence="5">Translation initiation factor 1A</fullName>
        <shortName evidence="5">aIF-1A</shortName>
    </recommendedName>
</protein>
<comment type="caution">
    <text evidence="9">The sequence shown here is derived from an EMBL/GenBank/DDBJ whole genome shotgun (WGS) entry which is preliminary data.</text>
</comment>
<dbReference type="Proteomes" id="UP000074294">
    <property type="component" value="Unassembled WGS sequence"/>
</dbReference>
<dbReference type="CDD" id="cd05793">
    <property type="entry name" value="S1_IF1A"/>
    <property type="match status" value="1"/>
</dbReference>
<proteinExistence type="inferred from homology"/>
<accession>A0A147K1H2</accession>
<feature type="domain" description="S1-like" evidence="8">
    <location>
        <begin position="11"/>
        <end position="84"/>
    </location>
</feature>
<dbReference type="InterPro" id="IPR006196">
    <property type="entry name" value="RNA-binding_domain_S1_IF1"/>
</dbReference>
<evidence type="ECO:0000256" key="2">
    <source>
        <dbReference type="ARBA" id="ARBA00022540"/>
    </source>
</evidence>
<dbReference type="STRING" id="1776334.APZ16_02100"/>
<evidence type="ECO:0000313" key="10">
    <source>
        <dbReference type="Proteomes" id="UP000074294"/>
    </source>
</evidence>
<dbReference type="EMBL" id="LQMQ01000003">
    <property type="protein sequence ID" value="KUO42598.1"/>
    <property type="molecule type" value="Genomic_DNA"/>
</dbReference>
<keyword evidence="3 5" id="KW-0648">Protein biosynthesis</keyword>
<keyword evidence="2 5" id="KW-0396">Initiation factor</keyword>
<evidence type="ECO:0000313" key="9">
    <source>
        <dbReference type="EMBL" id="KUO42598.1"/>
    </source>
</evidence>